<organism evidence="2 3">
    <name type="scientific">Punica granatum</name>
    <name type="common">Pomegranate</name>
    <dbReference type="NCBI Taxonomy" id="22663"/>
    <lineage>
        <taxon>Eukaryota</taxon>
        <taxon>Viridiplantae</taxon>
        <taxon>Streptophyta</taxon>
        <taxon>Embryophyta</taxon>
        <taxon>Tracheophyta</taxon>
        <taxon>Spermatophyta</taxon>
        <taxon>Magnoliopsida</taxon>
        <taxon>eudicotyledons</taxon>
        <taxon>Gunneridae</taxon>
        <taxon>Pentapetalae</taxon>
        <taxon>rosids</taxon>
        <taxon>malvids</taxon>
        <taxon>Myrtales</taxon>
        <taxon>Lythraceae</taxon>
        <taxon>Punica</taxon>
    </lineage>
</organism>
<reference evidence="2 3" key="1">
    <citation type="submission" date="2017-11" db="EMBL/GenBank/DDBJ databases">
        <title>De-novo sequencing of pomegranate (Punica granatum L.) genome.</title>
        <authorList>
            <person name="Akparov Z."/>
            <person name="Amiraslanov A."/>
            <person name="Hajiyeva S."/>
            <person name="Abbasov M."/>
            <person name="Kaur K."/>
            <person name="Hamwieh A."/>
            <person name="Solovyev V."/>
            <person name="Salamov A."/>
            <person name="Braich B."/>
            <person name="Kosarev P."/>
            <person name="Mahmoud A."/>
            <person name="Hajiyev E."/>
            <person name="Babayeva S."/>
            <person name="Izzatullayeva V."/>
            <person name="Mammadov A."/>
            <person name="Mammadov A."/>
            <person name="Sharifova S."/>
            <person name="Ojaghi J."/>
            <person name="Eynullazada K."/>
            <person name="Bayramov B."/>
            <person name="Abdulazimova A."/>
            <person name="Shahmuradov I."/>
        </authorList>
    </citation>
    <scope>NUCLEOTIDE SEQUENCE [LARGE SCALE GENOMIC DNA]</scope>
    <source>
        <strain evidence="3">cv. AG2017</strain>
        <tissue evidence="2">Leaf</tissue>
    </source>
</reference>
<protein>
    <submittedName>
        <fullName evidence="2">Uncharacterized protein</fullName>
    </submittedName>
</protein>
<comment type="caution">
    <text evidence="2">The sequence shown here is derived from an EMBL/GenBank/DDBJ whole genome shotgun (WGS) entry which is preliminary data.</text>
</comment>
<dbReference type="AlphaFoldDB" id="A0A2I0LC91"/>
<dbReference type="Proteomes" id="UP000233551">
    <property type="component" value="Unassembled WGS sequence"/>
</dbReference>
<feature type="region of interest" description="Disordered" evidence="1">
    <location>
        <begin position="134"/>
        <end position="167"/>
    </location>
</feature>
<evidence type="ECO:0000256" key="1">
    <source>
        <dbReference type="SAM" id="MobiDB-lite"/>
    </source>
</evidence>
<keyword evidence="3" id="KW-1185">Reference proteome</keyword>
<proteinExistence type="predicted"/>
<gene>
    <name evidence="2" type="ORF">CRG98_001350</name>
</gene>
<accession>A0A2I0LC91</accession>
<evidence type="ECO:0000313" key="3">
    <source>
        <dbReference type="Proteomes" id="UP000233551"/>
    </source>
</evidence>
<name>A0A2I0LC91_PUNGR</name>
<evidence type="ECO:0000313" key="2">
    <source>
        <dbReference type="EMBL" id="PKI78292.1"/>
    </source>
</evidence>
<dbReference type="EMBL" id="PGOL01000056">
    <property type="protein sequence ID" value="PKI78292.1"/>
    <property type="molecule type" value="Genomic_DNA"/>
</dbReference>
<sequence>MRRGEDALTKYVQGTRRSGIISPVLHQNSLEIVETRLVCKDLSCSVYKNHSRGGRSGYDFEDQACPKKYSTARALPMAEYSLQFTGIRFGACDRALDSEYSELSDTNTACSNRYMAQPRLLKWTGPHARDYFRPRVDSRHGRRRATSDVSGPAREGSMLPVYGKTGA</sequence>